<accession>A0A1H0CTB4</accession>
<evidence type="ECO:0000313" key="2">
    <source>
        <dbReference type="Proteomes" id="UP000199544"/>
    </source>
</evidence>
<proteinExistence type="predicted"/>
<organism evidence="1 2">
    <name type="scientific">Fictibacillus solisalsi</name>
    <dbReference type="NCBI Taxonomy" id="459525"/>
    <lineage>
        <taxon>Bacteria</taxon>
        <taxon>Bacillati</taxon>
        <taxon>Bacillota</taxon>
        <taxon>Bacilli</taxon>
        <taxon>Bacillales</taxon>
        <taxon>Fictibacillaceae</taxon>
        <taxon>Fictibacillus</taxon>
    </lineage>
</organism>
<dbReference type="STRING" id="459525.SAMN04488137_0043"/>
<gene>
    <name evidence="1" type="ORF">SAMN04488137_0043</name>
</gene>
<evidence type="ECO:0000313" key="1">
    <source>
        <dbReference type="EMBL" id="SDN61113.1"/>
    </source>
</evidence>
<name>A0A1H0CTB4_9BACL</name>
<dbReference type="AlphaFoldDB" id="A0A1H0CTB4"/>
<dbReference type="EMBL" id="FNHW01000010">
    <property type="protein sequence ID" value="SDN61113.1"/>
    <property type="molecule type" value="Genomic_DNA"/>
</dbReference>
<sequence>MKPGNPIEGAKSSRNILKDKIEAAENFFLSKKKFFCVFS</sequence>
<reference evidence="2" key="1">
    <citation type="submission" date="2016-10" db="EMBL/GenBank/DDBJ databases">
        <authorList>
            <person name="Varghese N."/>
            <person name="Submissions S."/>
        </authorList>
    </citation>
    <scope>NUCLEOTIDE SEQUENCE [LARGE SCALE GENOMIC DNA]</scope>
    <source>
        <strain evidence="2">CGMCC 1.6854</strain>
    </source>
</reference>
<dbReference type="Proteomes" id="UP000199544">
    <property type="component" value="Unassembled WGS sequence"/>
</dbReference>
<keyword evidence="2" id="KW-1185">Reference proteome</keyword>
<protein>
    <submittedName>
        <fullName evidence="1">Uncharacterized protein</fullName>
    </submittedName>
</protein>